<sequence>MRPAQLALHGPMGTKQHPLHLLLVPSAPSLAHHGQRGLRLASGPFDGKVLHPNGDPGGFPSPPGTAGVGKAWKSNLRQLGSMGLRIRDEIQAIASMMEKQAQIVVKPKEISEEEKRRKAAVLAQYANITDEEEYPFSYNPAVNIIEDILLI</sequence>
<evidence type="ECO:0000313" key="2">
    <source>
        <dbReference type="EMBL" id="KAJ1124908.1"/>
    </source>
</evidence>
<reference evidence="2" key="1">
    <citation type="journal article" date="2022" name="bioRxiv">
        <title>Sequencing and chromosome-scale assembly of the giantPleurodeles waltlgenome.</title>
        <authorList>
            <person name="Brown T."/>
            <person name="Elewa A."/>
            <person name="Iarovenko S."/>
            <person name="Subramanian E."/>
            <person name="Araus A.J."/>
            <person name="Petzold A."/>
            <person name="Susuki M."/>
            <person name="Suzuki K.-i.T."/>
            <person name="Hayashi T."/>
            <person name="Toyoda A."/>
            <person name="Oliveira C."/>
            <person name="Osipova E."/>
            <person name="Leigh N.D."/>
            <person name="Simon A."/>
            <person name="Yun M.H."/>
        </authorList>
    </citation>
    <scope>NUCLEOTIDE SEQUENCE</scope>
    <source>
        <strain evidence="2">20211129_DDA</strain>
        <tissue evidence="2">Liver</tissue>
    </source>
</reference>
<dbReference type="Proteomes" id="UP001066276">
    <property type="component" value="Chromosome 7"/>
</dbReference>
<name>A0AAV7PEE2_PLEWA</name>
<protein>
    <submittedName>
        <fullName evidence="2">Uncharacterized protein</fullName>
    </submittedName>
</protein>
<keyword evidence="3" id="KW-1185">Reference proteome</keyword>
<comment type="caution">
    <text evidence="2">The sequence shown here is derived from an EMBL/GenBank/DDBJ whole genome shotgun (WGS) entry which is preliminary data.</text>
</comment>
<evidence type="ECO:0000313" key="3">
    <source>
        <dbReference type="Proteomes" id="UP001066276"/>
    </source>
</evidence>
<proteinExistence type="predicted"/>
<dbReference type="AlphaFoldDB" id="A0AAV7PEE2"/>
<evidence type="ECO:0000256" key="1">
    <source>
        <dbReference type="SAM" id="MobiDB-lite"/>
    </source>
</evidence>
<organism evidence="2 3">
    <name type="scientific">Pleurodeles waltl</name>
    <name type="common">Iberian ribbed newt</name>
    <dbReference type="NCBI Taxonomy" id="8319"/>
    <lineage>
        <taxon>Eukaryota</taxon>
        <taxon>Metazoa</taxon>
        <taxon>Chordata</taxon>
        <taxon>Craniata</taxon>
        <taxon>Vertebrata</taxon>
        <taxon>Euteleostomi</taxon>
        <taxon>Amphibia</taxon>
        <taxon>Batrachia</taxon>
        <taxon>Caudata</taxon>
        <taxon>Salamandroidea</taxon>
        <taxon>Salamandridae</taxon>
        <taxon>Pleurodelinae</taxon>
        <taxon>Pleurodeles</taxon>
    </lineage>
</organism>
<dbReference type="PANTHER" id="PTHR31684:SF2">
    <property type="entry name" value="COILED-COIL DOMAIN-CONTAINING PROTEIN 43"/>
    <property type="match status" value="1"/>
</dbReference>
<gene>
    <name evidence="2" type="ORF">NDU88_003355</name>
</gene>
<accession>A0AAV7PEE2</accession>
<feature type="region of interest" description="Disordered" evidence="1">
    <location>
        <begin position="35"/>
        <end position="67"/>
    </location>
</feature>
<dbReference type="EMBL" id="JANPWB010000011">
    <property type="protein sequence ID" value="KAJ1124908.1"/>
    <property type="molecule type" value="Genomic_DNA"/>
</dbReference>
<dbReference type="PANTHER" id="PTHR31684">
    <property type="entry name" value="COILED-COIL DOMAIN-CONTAINING PROTEIN 43"/>
    <property type="match status" value="1"/>
</dbReference>
<dbReference type="InterPro" id="IPR037666">
    <property type="entry name" value="CCDC43"/>
</dbReference>